<proteinExistence type="predicted"/>
<keyword evidence="2" id="KW-1185">Reference proteome</keyword>
<accession>A0ABR0B4P9</accession>
<dbReference type="EMBL" id="JAOYFB010000040">
    <property type="protein sequence ID" value="KAK4036668.1"/>
    <property type="molecule type" value="Genomic_DNA"/>
</dbReference>
<reference evidence="1 2" key="1">
    <citation type="journal article" date="2023" name="Nucleic Acids Res.">
        <title>The hologenome of Daphnia magna reveals possible DNA methylation and microbiome-mediated evolution of the host genome.</title>
        <authorList>
            <person name="Chaturvedi A."/>
            <person name="Li X."/>
            <person name="Dhandapani V."/>
            <person name="Marshall H."/>
            <person name="Kissane S."/>
            <person name="Cuenca-Cambronero M."/>
            <person name="Asole G."/>
            <person name="Calvet F."/>
            <person name="Ruiz-Romero M."/>
            <person name="Marangio P."/>
            <person name="Guigo R."/>
            <person name="Rago D."/>
            <person name="Mirbahai L."/>
            <person name="Eastwood N."/>
            <person name="Colbourne J.K."/>
            <person name="Zhou J."/>
            <person name="Mallon E."/>
            <person name="Orsini L."/>
        </authorList>
    </citation>
    <scope>NUCLEOTIDE SEQUENCE [LARGE SCALE GENOMIC DNA]</scope>
    <source>
        <strain evidence="1">LRV0_1</strain>
    </source>
</reference>
<evidence type="ECO:0000313" key="2">
    <source>
        <dbReference type="Proteomes" id="UP001234178"/>
    </source>
</evidence>
<sequence>MQNPSRIYPVTVVGGSLKHNQFLHKFQRVLGDVGRAQRKISGAFTSVQNWPALQFEASLLPSIFSVV</sequence>
<protein>
    <submittedName>
        <fullName evidence="1">Uncharacterized protein</fullName>
    </submittedName>
</protein>
<organism evidence="1 2">
    <name type="scientific">Daphnia magna</name>
    <dbReference type="NCBI Taxonomy" id="35525"/>
    <lineage>
        <taxon>Eukaryota</taxon>
        <taxon>Metazoa</taxon>
        <taxon>Ecdysozoa</taxon>
        <taxon>Arthropoda</taxon>
        <taxon>Crustacea</taxon>
        <taxon>Branchiopoda</taxon>
        <taxon>Diplostraca</taxon>
        <taxon>Cladocera</taxon>
        <taxon>Anomopoda</taxon>
        <taxon>Daphniidae</taxon>
        <taxon>Daphnia</taxon>
    </lineage>
</organism>
<name>A0ABR0B4P9_9CRUS</name>
<comment type="caution">
    <text evidence="1">The sequence shown here is derived from an EMBL/GenBank/DDBJ whole genome shotgun (WGS) entry which is preliminary data.</text>
</comment>
<dbReference type="Proteomes" id="UP001234178">
    <property type="component" value="Unassembled WGS sequence"/>
</dbReference>
<gene>
    <name evidence="1" type="ORF">OUZ56_028711</name>
</gene>
<evidence type="ECO:0000313" key="1">
    <source>
        <dbReference type="EMBL" id="KAK4036668.1"/>
    </source>
</evidence>